<evidence type="ECO:0000256" key="1">
    <source>
        <dbReference type="SAM" id="MobiDB-lite"/>
    </source>
</evidence>
<dbReference type="InParanoid" id="T1FCS3"/>
<dbReference type="RefSeq" id="XP_009024513.1">
    <property type="nucleotide sequence ID" value="XM_009026265.1"/>
</dbReference>
<feature type="region of interest" description="Disordered" evidence="1">
    <location>
        <begin position="364"/>
        <end position="385"/>
    </location>
</feature>
<dbReference type="EnsemblMetazoa" id="HelroT178123">
    <property type="protein sequence ID" value="HelroP178123"/>
    <property type="gene ID" value="HelroG178123"/>
</dbReference>
<organism evidence="3 4">
    <name type="scientific">Helobdella robusta</name>
    <name type="common">Californian leech</name>
    <dbReference type="NCBI Taxonomy" id="6412"/>
    <lineage>
        <taxon>Eukaryota</taxon>
        <taxon>Metazoa</taxon>
        <taxon>Spiralia</taxon>
        <taxon>Lophotrochozoa</taxon>
        <taxon>Annelida</taxon>
        <taxon>Clitellata</taxon>
        <taxon>Hirudinea</taxon>
        <taxon>Rhynchobdellida</taxon>
        <taxon>Glossiphoniidae</taxon>
        <taxon>Helobdella</taxon>
    </lineage>
</organism>
<dbReference type="EMBL" id="KB097379">
    <property type="protein sequence ID" value="ESN97336.1"/>
    <property type="molecule type" value="Genomic_DNA"/>
</dbReference>
<proteinExistence type="predicted"/>
<feature type="compositionally biased region" description="Acidic residues" evidence="1">
    <location>
        <begin position="365"/>
        <end position="376"/>
    </location>
</feature>
<dbReference type="CTD" id="20206622"/>
<feature type="region of interest" description="Disordered" evidence="1">
    <location>
        <begin position="207"/>
        <end position="227"/>
    </location>
</feature>
<dbReference type="AlphaFoldDB" id="T1FCS3"/>
<name>T1FCS3_HELRO</name>
<reference evidence="2 4" key="2">
    <citation type="journal article" date="2013" name="Nature">
        <title>Insights into bilaterian evolution from three spiralian genomes.</title>
        <authorList>
            <person name="Simakov O."/>
            <person name="Marletaz F."/>
            <person name="Cho S.J."/>
            <person name="Edsinger-Gonzales E."/>
            <person name="Havlak P."/>
            <person name="Hellsten U."/>
            <person name="Kuo D.H."/>
            <person name="Larsson T."/>
            <person name="Lv J."/>
            <person name="Arendt D."/>
            <person name="Savage R."/>
            <person name="Osoegawa K."/>
            <person name="de Jong P."/>
            <person name="Grimwood J."/>
            <person name="Chapman J.A."/>
            <person name="Shapiro H."/>
            <person name="Aerts A."/>
            <person name="Otillar R.P."/>
            <person name="Terry A.Y."/>
            <person name="Boore J.L."/>
            <person name="Grigoriev I.V."/>
            <person name="Lindberg D.R."/>
            <person name="Seaver E.C."/>
            <person name="Weisblat D.A."/>
            <person name="Putnam N.H."/>
            <person name="Rokhsar D.S."/>
        </authorList>
    </citation>
    <scope>NUCLEOTIDE SEQUENCE</scope>
</reference>
<evidence type="ECO:0000313" key="2">
    <source>
        <dbReference type="EMBL" id="ESN97336.1"/>
    </source>
</evidence>
<reference evidence="3" key="3">
    <citation type="submission" date="2015-06" db="UniProtKB">
        <authorList>
            <consortium name="EnsemblMetazoa"/>
        </authorList>
    </citation>
    <scope>IDENTIFICATION</scope>
</reference>
<dbReference type="KEGG" id="hro:HELRODRAFT_178123"/>
<dbReference type="EMBL" id="AMQM01006306">
    <property type="status" value="NOT_ANNOTATED_CDS"/>
    <property type="molecule type" value="Genomic_DNA"/>
</dbReference>
<evidence type="ECO:0000313" key="4">
    <source>
        <dbReference type="Proteomes" id="UP000015101"/>
    </source>
</evidence>
<keyword evidence="4" id="KW-1185">Reference proteome</keyword>
<accession>T1FCS3</accession>
<feature type="region of interest" description="Disordered" evidence="1">
    <location>
        <begin position="46"/>
        <end position="96"/>
    </location>
</feature>
<evidence type="ECO:0000313" key="3">
    <source>
        <dbReference type="EnsemblMetazoa" id="HelroP178123"/>
    </source>
</evidence>
<sequence>MATRYVEDNDIYAQYRFEAKDTTVKNLGNEKNWKNSLKKEEELFNENVVTSGRNNNEKNKETQNKKKLSKSEQGDKNGIQNSSLPPCHRRSKNLWNRETQTPFRMLGLYSYEQEDDLLQQNEDESFLESNKNYSNQENKLLKGLEHNQTSCDVETDDVKSSKKNNLILENDNSESCSINLATDGNKPHTEQKAQDESDIKLVTNVIDDDHDGYDHDDYDHDDYDHDDYDHDDYDQDDNEEISVQNAQESDIKFVANMINDDESDIKFVANMINYDHDDDAQYESDIKLVANTINDAESDMKLAANIIEDDDESDKTGSQLQNAQDENDMKLVANMINDDESDIKLEANIIDDNDESDIKLVANMIDDDNDHDDDDEKEQKEQTSF</sequence>
<gene>
    <name evidence="3" type="primary">20206622</name>
    <name evidence="2" type="ORF">HELRODRAFT_178123</name>
</gene>
<feature type="compositionally biased region" description="Basic and acidic residues" evidence="1">
    <location>
        <begin position="55"/>
        <end position="75"/>
    </location>
</feature>
<dbReference type="GeneID" id="20206622"/>
<dbReference type="HOGENOM" id="CLU_718203_0_0_1"/>
<reference evidence="4" key="1">
    <citation type="submission" date="2012-12" db="EMBL/GenBank/DDBJ databases">
        <authorList>
            <person name="Hellsten U."/>
            <person name="Grimwood J."/>
            <person name="Chapman J.A."/>
            <person name="Shapiro H."/>
            <person name="Aerts A."/>
            <person name="Otillar R.P."/>
            <person name="Terry A.Y."/>
            <person name="Boore J.L."/>
            <person name="Simakov O."/>
            <person name="Marletaz F."/>
            <person name="Cho S.-J."/>
            <person name="Edsinger-Gonzales E."/>
            <person name="Havlak P."/>
            <person name="Kuo D.-H."/>
            <person name="Larsson T."/>
            <person name="Lv J."/>
            <person name="Arendt D."/>
            <person name="Savage R."/>
            <person name="Osoegawa K."/>
            <person name="de Jong P."/>
            <person name="Lindberg D.R."/>
            <person name="Seaver E.C."/>
            <person name="Weisblat D.A."/>
            <person name="Putnam N.H."/>
            <person name="Grigoriev I.V."/>
            <person name="Rokhsar D.S."/>
        </authorList>
    </citation>
    <scope>NUCLEOTIDE SEQUENCE</scope>
</reference>
<dbReference type="Proteomes" id="UP000015101">
    <property type="component" value="Unassembled WGS sequence"/>
</dbReference>
<protein>
    <submittedName>
        <fullName evidence="2 3">Uncharacterized protein</fullName>
    </submittedName>
</protein>